<dbReference type="Proteomes" id="UP000792063">
    <property type="component" value="Unassembled WGS sequence"/>
</dbReference>
<evidence type="ECO:0000313" key="7">
    <source>
        <dbReference type="Proteomes" id="UP000285883"/>
    </source>
</evidence>
<dbReference type="AlphaFoldDB" id="A0A3R7H5B6"/>
<dbReference type="SUPFAM" id="SSF46942">
    <property type="entry name" value="Elongation factor TFIIS domain 2"/>
    <property type="match status" value="1"/>
</dbReference>
<evidence type="ECO:0000313" key="4">
    <source>
        <dbReference type="EMBL" id="RLN21325.1"/>
    </source>
</evidence>
<evidence type="ECO:0000256" key="1">
    <source>
        <dbReference type="SAM" id="MobiDB-lite"/>
    </source>
</evidence>
<dbReference type="Proteomes" id="UP000285624">
    <property type="component" value="Unassembled WGS sequence"/>
</dbReference>
<dbReference type="PROSITE" id="PS51321">
    <property type="entry name" value="TFIIS_CENTRAL"/>
    <property type="match status" value="1"/>
</dbReference>
<feature type="region of interest" description="Disordered" evidence="1">
    <location>
        <begin position="34"/>
        <end position="68"/>
    </location>
</feature>
<dbReference type="PANTHER" id="PTHR14614">
    <property type="entry name" value="HEPATOCELLULAR CARCINOMA-ASSOCIATED ANTIGEN"/>
    <property type="match status" value="1"/>
</dbReference>
<keyword evidence="6" id="KW-1185">Reference proteome</keyword>
<dbReference type="Gene3D" id="3.40.50.150">
    <property type="entry name" value="Vaccinia Virus protein VP39"/>
    <property type="match status" value="1"/>
</dbReference>
<sequence>MESNTRKNEEDEDDEAWAWAWALELEEELDLGGRASSCKDAVHQSDTELEEKQTPHNNEKAAETTPSTSLAATLPPEVLANIISFGQVGRVCKSWSLASIAVARRRFSSRLAEILRPLDPNAVAVALDVEAELYAAYGQSYSLTKAYAHKARTLLFNLKDSRNADLRNRLVSGKLPAPSLVRMSGPDMANPQLVRQRKEWIKKRTHEVMRDGREAEGFESDLFECRNCGSSRTRYRQWRRKAVVDRTRIIIICLRCPYRWELKLLLMAMSNEQQQEQPRRKAEREEEEDYEDFFSTDLFVNRDYATTEFDFGVVKQKLQCSHAASTDHDLTGQVVWPVSAFLAWYLVDHRDQIAGKTVVELGAGAGLSGLVASQFAARTALTDGNDIVLDLLKENTDANADTSKVQVLPLLWGDHDSVIAFERAFPHPVDVLIGADVVCWPILVKPILQTIKYLLQRSQKPLETKFCCGFVCRAQSTEDLFFKEAVAFGFRFERVPGDAFLPTPRPADVISNLELQLIVFTLDPQTPNWNEPVRFAGKELSNLQTAC</sequence>
<dbReference type="EMBL" id="MAYM02001246">
    <property type="protein sequence ID" value="RLN21325.1"/>
    <property type="molecule type" value="Genomic_DNA"/>
</dbReference>
<evidence type="ECO:0000259" key="2">
    <source>
        <dbReference type="PROSITE" id="PS51321"/>
    </source>
</evidence>
<protein>
    <recommendedName>
        <fullName evidence="2">TFIIS central domain-containing protein</fullName>
    </recommendedName>
</protein>
<dbReference type="InterPro" id="IPR036575">
    <property type="entry name" value="TFIIS_cen_dom_sf"/>
</dbReference>
<reference evidence="3" key="1">
    <citation type="journal article" date="2015" name="Genom Data">
        <title>Genome sequences of six Phytophthora species associated with forests in New Zealand.</title>
        <authorList>
            <person name="Studholme D.J."/>
            <person name="McDougal R.L."/>
            <person name="Sambles C."/>
            <person name="Hansen E."/>
            <person name="Hardy G."/>
            <person name="Grant M."/>
            <person name="Ganley R.J."/>
            <person name="Williams N.M."/>
        </authorList>
    </citation>
    <scope>NUCLEOTIDE SEQUENCE</scope>
    <source>
        <strain evidence="3">NZFS 3630</strain>
    </source>
</reference>
<dbReference type="Pfam" id="PF07500">
    <property type="entry name" value="TFIIS_M"/>
    <property type="match status" value="1"/>
</dbReference>
<dbReference type="EMBL" id="JPWU03000188">
    <property type="protein sequence ID" value="KAG2523245.1"/>
    <property type="molecule type" value="Genomic_DNA"/>
</dbReference>
<comment type="caution">
    <text evidence="4">The sequence shown here is derived from an EMBL/GenBank/DDBJ whole genome shotgun (WGS) entry which is preliminary data.</text>
</comment>
<dbReference type="InterPro" id="IPR029063">
    <property type="entry name" value="SAM-dependent_MTases_sf"/>
</dbReference>
<evidence type="ECO:0000313" key="5">
    <source>
        <dbReference type="EMBL" id="RLN85749.1"/>
    </source>
</evidence>
<name>A0A3R7H5B6_9STRA</name>
<gene>
    <name evidence="4" type="ORF">BBI17_000331</name>
    <name evidence="5" type="ORF">BBO99_00000259</name>
    <name evidence="3" type="ORF">JM18_005845</name>
</gene>
<dbReference type="SUPFAM" id="SSF53335">
    <property type="entry name" value="S-adenosyl-L-methionine-dependent methyltransferases"/>
    <property type="match status" value="1"/>
</dbReference>
<dbReference type="STRING" id="325452.A0A3R7H5B6"/>
<dbReference type="SUPFAM" id="SSF57783">
    <property type="entry name" value="Zinc beta-ribbon"/>
    <property type="match status" value="1"/>
</dbReference>
<reference evidence="3" key="3">
    <citation type="submission" date="2020-06" db="EMBL/GenBank/DDBJ databases">
        <authorList>
            <person name="Studholme D.J."/>
        </authorList>
    </citation>
    <scope>NUCLEOTIDE SEQUENCE</scope>
    <source>
        <strain evidence="3">NZFS 3630</strain>
    </source>
</reference>
<dbReference type="Pfam" id="PF10294">
    <property type="entry name" value="Methyltransf_16"/>
    <property type="match status" value="1"/>
</dbReference>
<evidence type="ECO:0000313" key="6">
    <source>
        <dbReference type="Proteomes" id="UP000285624"/>
    </source>
</evidence>
<feature type="compositionally biased region" description="Basic and acidic residues" evidence="1">
    <location>
        <begin position="40"/>
        <end position="62"/>
    </location>
</feature>
<accession>A0A3R7H5B6</accession>
<dbReference type="SMART" id="SM00510">
    <property type="entry name" value="TFS2M"/>
    <property type="match status" value="1"/>
</dbReference>
<proteinExistence type="predicted"/>
<evidence type="ECO:0000313" key="3">
    <source>
        <dbReference type="EMBL" id="KAG2523245.1"/>
    </source>
</evidence>
<dbReference type="InterPro" id="IPR003618">
    <property type="entry name" value="TFIIS_cen_dom"/>
</dbReference>
<dbReference type="PANTHER" id="PTHR14614:SF157">
    <property type="entry name" value="METHYLTRANSFERASE TYPE 12 DOMAIN-CONTAINING PROTEIN"/>
    <property type="match status" value="1"/>
</dbReference>
<dbReference type="EMBL" id="MBDN02000005">
    <property type="protein sequence ID" value="RLN85749.1"/>
    <property type="molecule type" value="Genomic_DNA"/>
</dbReference>
<feature type="domain" description="TFIIS central" evidence="2">
    <location>
        <begin position="103"/>
        <end position="216"/>
    </location>
</feature>
<dbReference type="GO" id="GO:0006351">
    <property type="term" value="P:DNA-templated transcription"/>
    <property type="evidence" value="ECO:0007669"/>
    <property type="project" value="InterPro"/>
</dbReference>
<organism evidence="4 7">
    <name type="scientific">Phytophthora kernoviae</name>
    <dbReference type="NCBI Taxonomy" id="325452"/>
    <lineage>
        <taxon>Eukaryota</taxon>
        <taxon>Sar</taxon>
        <taxon>Stramenopiles</taxon>
        <taxon>Oomycota</taxon>
        <taxon>Peronosporomycetes</taxon>
        <taxon>Peronosporales</taxon>
        <taxon>Peronosporaceae</taxon>
        <taxon>Phytophthora</taxon>
    </lineage>
</organism>
<reference evidence="6 7" key="2">
    <citation type="submission" date="2018-07" db="EMBL/GenBank/DDBJ databases">
        <title>Genome sequencing of oomycete isolates from Chile give support for New Zealand origin for Phytophthora kernoviae and make available the first Nothophytophthora sp. genome.</title>
        <authorList>
            <person name="Studholme D.J."/>
            <person name="Sanfuentes E."/>
            <person name="Panda P."/>
            <person name="Hill R."/>
            <person name="Sambles C."/>
            <person name="Grant M."/>
            <person name="Williams N.M."/>
            <person name="Mcdougal R.L."/>
        </authorList>
    </citation>
    <scope>NUCLEOTIDE SEQUENCE [LARGE SCALE GENOMIC DNA]</scope>
    <source>
        <strain evidence="4">Chile2</strain>
        <strain evidence="5">Chile4</strain>
    </source>
</reference>
<dbReference type="Gene3D" id="1.10.472.30">
    <property type="entry name" value="Transcription elongation factor S-II, central domain"/>
    <property type="match status" value="1"/>
</dbReference>
<dbReference type="InterPro" id="IPR019410">
    <property type="entry name" value="Methyltransf_16"/>
</dbReference>
<dbReference type="Proteomes" id="UP000285883">
    <property type="component" value="Unassembled WGS sequence"/>
</dbReference>